<protein>
    <submittedName>
        <fullName evidence="1">Uncharacterized protein</fullName>
    </submittedName>
</protein>
<gene>
    <name evidence="1" type="ORF">R0137_05845</name>
</gene>
<proteinExistence type="predicted"/>
<reference evidence="1 2" key="1">
    <citation type="submission" date="2023-10" db="EMBL/GenBank/DDBJ databases">
        <title>Two novel species belonging to the OM43/NOR5 clade.</title>
        <authorList>
            <person name="Park M."/>
        </authorList>
    </citation>
    <scope>NUCLEOTIDE SEQUENCE [LARGE SCALE GENOMIC DNA]</scope>
    <source>
        <strain evidence="1 2">IMCC45268</strain>
    </source>
</reference>
<evidence type="ECO:0000313" key="2">
    <source>
        <dbReference type="Proteomes" id="UP001626549"/>
    </source>
</evidence>
<evidence type="ECO:0000313" key="1">
    <source>
        <dbReference type="EMBL" id="WOJ98096.1"/>
    </source>
</evidence>
<name>A0ABZ0IF50_9GAMM</name>
<dbReference type="Proteomes" id="UP001626549">
    <property type="component" value="Chromosome"/>
</dbReference>
<dbReference type="RefSeq" id="WP_407329285.1">
    <property type="nucleotide sequence ID" value="NZ_CP136865.1"/>
</dbReference>
<keyword evidence="2" id="KW-1185">Reference proteome</keyword>
<sequence length="135" mass="14902">MYNTQKSDTRSLKSVKSITGIKSSLLIAASAIGLSLLPLQASAEITQDCILEGTVDMRKAQELGQPVYVNFRNARRGTEAGCSMNRRSKSRRVQFISTPDTSTVESAAHGSKVRYRYTERDNEVGKWELLEVSGT</sequence>
<dbReference type="EMBL" id="CP136865">
    <property type="protein sequence ID" value="WOJ98096.1"/>
    <property type="molecule type" value="Genomic_DNA"/>
</dbReference>
<organism evidence="1 2">
    <name type="scientific">Congregibacter brevis</name>
    <dbReference type="NCBI Taxonomy" id="3081201"/>
    <lineage>
        <taxon>Bacteria</taxon>
        <taxon>Pseudomonadati</taxon>
        <taxon>Pseudomonadota</taxon>
        <taxon>Gammaproteobacteria</taxon>
        <taxon>Cellvibrionales</taxon>
        <taxon>Halieaceae</taxon>
        <taxon>Congregibacter</taxon>
    </lineage>
</organism>
<accession>A0ABZ0IF50</accession>